<dbReference type="PANTHER" id="PTHR33223:SF3">
    <property type="match status" value="1"/>
</dbReference>
<name>A0A371FLS9_MUCPR</name>
<gene>
    <name evidence="2" type="ORF">CR513_40349</name>
</gene>
<evidence type="ECO:0000259" key="1">
    <source>
        <dbReference type="Pfam" id="PF03732"/>
    </source>
</evidence>
<keyword evidence="3" id="KW-1185">Reference proteome</keyword>
<dbReference type="Proteomes" id="UP000257109">
    <property type="component" value="Unassembled WGS sequence"/>
</dbReference>
<feature type="domain" description="Retrotransposon gag" evidence="1">
    <location>
        <begin position="2"/>
        <end position="57"/>
    </location>
</feature>
<evidence type="ECO:0000313" key="2">
    <source>
        <dbReference type="EMBL" id="RDX79244.1"/>
    </source>
</evidence>
<accession>A0A371FLS9</accession>
<organism evidence="2 3">
    <name type="scientific">Mucuna pruriens</name>
    <name type="common">Velvet bean</name>
    <name type="synonym">Dolichos pruriens</name>
    <dbReference type="NCBI Taxonomy" id="157652"/>
    <lineage>
        <taxon>Eukaryota</taxon>
        <taxon>Viridiplantae</taxon>
        <taxon>Streptophyta</taxon>
        <taxon>Embryophyta</taxon>
        <taxon>Tracheophyta</taxon>
        <taxon>Spermatophyta</taxon>
        <taxon>Magnoliopsida</taxon>
        <taxon>eudicotyledons</taxon>
        <taxon>Gunneridae</taxon>
        <taxon>Pentapetalae</taxon>
        <taxon>rosids</taxon>
        <taxon>fabids</taxon>
        <taxon>Fabales</taxon>
        <taxon>Fabaceae</taxon>
        <taxon>Papilionoideae</taxon>
        <taxon>50 kb inversion clade</taxon>
        <taxon>NPAAA clade</taxon>
        <taxon>indigoferoid/millettioid clade</taxon>
        <taxon>Phaseoleae</taxon>
        <taxon>Mucuna</taxon>
    </lineage>
</organism>
<dbReference type="EMBL" id="QJKJ01008597">
    <property type="protein sequence ID" value="RDX79244.1"/>
    <property type="molecule type" value="Genomic_DNA"/>
</dbReference>
<reference evidence="2" key="1">
    <citation type="submission" date="2018-05" db="EMBL/GenBank/DDBJ databases">
        <title>Draft genome of Mucuna pruriens seed.</title>
        <authorList>
            <person name="Nnadi N.E."/>
            <person name="Vos R."/>
            <person name="Hasami M.H."/>
            <person name="Devisetty U.K."/>
            <person name="Aguiy J.C."/>
        </authorList>
    </citation>
    <scope>NUCLEOTIDE SEQUENCE [LARGE SCALE GENOMIC DNA]</scope>
    <source>
        <strain evidence="2">JCA_2017</strain>
    </source>
</reference>
<dbReference type="InterPro" id="IPR005162">
    <property type="entry name" value="Retrotrans_gag_dom"/>
</dbReference>
<sequence>MKCMFLEKFFPASKIATIRKEICGIRQHSGETLHKYWERFNKLCATCPHHQISEQMMDQSMIDVASGGALMDKTLAVVRHMISNMASNTQQFETRGATTSQMVNEIDIGKLIDRANITGKVACYWETSTKCSSKSLWHLHFRGAPNRYVPHIARNRVGPSRECWINSRIRVGNLIVNNLGGNNTGRVLVKGNIQLKNSNPPRTLLKPILKYQASLFQQQQQQSAITGKLTIFGGYDEAVDDKQPGVSACYELPNNMQFQQNLNATIQDLKTNNCQSATVGWVWKPSLVDSSESEEECECRQKLRPTDAESKPEVDSRVPQHAGFVPLLFSTQTRLARKP</sequence>
<feature type="non-terminal residue" evidence="2">
    <location>
        <position position="1"/>
    </location>
</feature>
<protein>
    <recommendedName>
        <fullName evidence="1">Retrotransposon gag domain-containing protein</fullName>
    </recommendedName>
</protein>
<evidence type="ECO:0000313" key="3">
    <source>
        <dbReference type="Proteomes" id="UP000257109"/>
    </source>
</evidence>
<dbReference type="AlphaFoldDB" id="A0A371FLS9"/>
<proteinExistence type="predicted"/>
<dbReference type="OrthoDB" id="1923650at2759"/>
<comment type="caution">
    <text evidence="2">The sequence shown here is derived from an EMBL/GenBank/DDBJ whole genome shotgun (WGS) entry which is preliminary data.</text>
</comment>
<dbReference type="Pfam" id="PF03732">
    <property type="entry name" value="Retrotrans_gag"/>
    <property type="match status" value="1"/>
</dbReference>
<dbReference type="PANTHER" id="PTHR33223">
    <property type="entry name" value="CCHC-TYPE DOMAIN-CONTAINING PROTEIN"/>
    <property type="match status" value="1"/>
</dbReference>